<organism evidence="5 6">
    <name type="scientific">Butyrivibrio hungatei</name>
    <dbReference type="NCBI Taxonomy" id="185008"/>
    <lineage>
        <taxon>Bacteria</taxon>
        <taxon>Bacillati</taxon>
        <taxon>Bacillota</taxon>
        <taxon>Clostridia</taxon>
        <taxon>Lachnospirales</taxon>
        <taxon>Lachnospiraceae</taxon>
        <taxon>Butyrivibrio</taxon>
    </lineage>
</organism>
<dbReference type="GO" id="GO:0006355">
    <property type="term" value="P:regulation of DNA-templated transcription"/>
    <property type="evidence" value="ECO:0007669"/>
    <property type="project" value="TreeGrafter"/>
</dbReference>
<dbReference type="Gene3D" id="1.10.10.10">
    <property type="entry name" value="Winged helix-like DNA-binding domain superfamily/Winged helix DNA-binding domain"/>
    <property type="match status" value="1"/>
</dbReference>
<feature type="modified residue" description="4-aspartylphosphate" evidence="3">
    <location>
        <position position="53"/>
    </location>
</feature>
<dbReference type="KEGG" id="bhu:bhn_I1561"/>
<dbReference type="InterPro" id="IPR051677">
    <property type="entry name" value="AfsR-DnrI-RedD_regulator"/>
</dbReference>
<dbReference type="Proteomes" id="UP000179284">
    <property type="component" value="Chromosome I"/>
</dbReference>
<proteinExistence type="predicted"/>
<name>A0A1D9P2L6_9FIRM</name>
<dbReference type="RefSeq" id="WP_071176270.1">
    <property type="nucleotide sequence ID" value="NZ_CP017831.1"/>
</dbReference>
<dbReference type="GO" id="GO:0003677">
    <property type="term" value="F:DNA binding"/>
    <property type="evidence" value="ECO:0007669"/>
    <property type="project" value="TreeGrafter"/>
</dbReference>
<keyword evidence="3" id="KW-0597">Phosphoprotein</keyword>
<evidence type="ECO:0000313" key="6">
    <source>
        <dbReference type="Proteomes" id="UP000179284"/>
    </source>
</evidence>
<dbReference type="PANTHER" id="PTHR35807:SF1">
    <property type="entry name" value="TRANSCRIPTIONAL REGULATOR REDD"/>
    <property type="match status" value="1"/>
</dbReference>
<gene>
    <name evidence="5" type="ORF">bhn_I1561</name>
</gene>
<comment type="function">
    <text evidence="2">May play the central regulatory role in sporulation. It may be an element of the effector pathway responsible for the activation of sporulation genes in response to nutritional stress. Spo0A may act in concert with spo0H (a sigma factor) to control the expression of some genes that are critical to the sporulation process.</text>
</comment>
<sequence>MRIIAIDDESIALKGMTETLNKICPDAEITGFSTVEPAILYAKENRVDIAFCDIEMFDVNGIDLAKMLKETNPRINIIFSTGYREYMEEAFELYCSGYILKPATEEKIRSQLDNLRFEVDDDKYRIKIKTFGDFEVFIDGTPVKFNYSKTKEFLAILVDREGKMCTVGNVISIMWEDEDDISDHTSYMRNLQADLFKVFKNYGLEKVIIKQKGAYGIDTSQVECDLYEFKKGGVAAKTLFSGEYMSQYSWAEEKIPILEEIKCSM</sequence>
<dbReference type="GO" id="GO:0000160">
    <property type="term" value="P:phosphorelay signal transduction system"/>
    <property type="evidence" value="ECO:0007669"/>
    <property type="project" value="InterPro"/>
</dbReference>
<dbReference type="EMBL" id="CP017831">
    <property type="protein sequence ID" value="AOZ96594.1"/>
    <property type="molecule type" value="Genomic_DNA"/>
</dbReference>
<evidence type="ECO:0000256" key="3">
    <source>
        <dbReference type="PROSITE-ProRule" id="PRU00169"/>
    </source>
</evidence>
<dbReference type="InterPro" id="IPR001789">
    <property type="entry name" value="Sig_transdc_resp-reg_receiver"/>
</dbReference>
<dbReference type="Gene3D" id="3.40.50.2300">
    <property type="match status" value="1"/>
</dbReference>
<evidence type="ECO:0000313" key="5">
    <source>
        <dbReference type="EMBL" id="AOZ96594.1"/>
    </source>
</evidence>
<dbReference type="PROSITE" id="PS50110">
    <property type="entry name" value="RESPONSE_REGULATORY"/>
    <property type="match status" value="1"/>
</dbReference>
<dbReference type="AlphaFoldDB" id="A0A1D9P2L6"/>
<dbReference type="Pfam" id="PF00072">
    <property type="entry name" value="Response_reg"/>
    <property type="match status" value="1"/>
</dbReference>
<dbReference type="SMART" id="SM00448">
    <property type="entry name" value="REC"/>
    <property type="match status" value="1"/>
</dbReference>
<keyword evidence="6" id="KW-1185">Reference proteome</keyword>
<evidence type="ECO:0000256" key="1">
    <source>
        <dbReference type="ARBA" id="ARBA00018672"/>
    </source>
</evidence>
<reference evidence="6" key="1">
    <citation type="submission" date="2016-10" db="EMBL/GenBank/DDBJ databases">
        <title>The complete genome sequence of the rumen bacterium Butyrivibrio hungatei MB2003.</title>
        <authorList>
            <person name="Palevich N."/>
            <person name="Kelly W.J."/>
            <person name="Leahy S.C."/>
            <person name="Altermann E."/>
            <person name="Rakonjac J."/>
            <person name="Attwood G.T."/>
        </authorList>
    </citation>
    <scope>NUCLEOTIDE SEQUENCE [LARGE SCALE GENOMIC DNA]</scope>
    <source>
        <strain evidence="6">MB2003</strain>
    </source>
</reference>
<feature type="domain" description="Response regulatory" evidence="4">
    <location>
        <begin position="2"/>
        <end position="116"/>
    </location>
</feature>
<evidence type="ECO:0000259" key="4">
    <source>
        <dbReference type="PROSITE" id="PS50110"/>
    </source>
</evidence>
<protein>
    <recommendedName>
        <fullName evidence="1">Stage 0 sporulation protein A homolog</fullName>
    </recommendedName>
</protein>
<dbReference type="InterPro" id="IPR011006">
    <property type="entry name" value="CheY-like_superfamily"/>
</dbReference>
<dbReference type="OrthoDB" id="3190595at2"/>
<dbReference type="PANTHER" id="PTHR35807">
    <property type="entry name" value="TRANSCRIPTIONAL REGULATOR REDD-RELATED"/>
    <property type="match status" value="1"/>
</dbReference>
<evidence type="ECO:0000256" key="2">
    <source>
        <dbReference type="ARBA" id="ARBA00024867"/>
    </source>
</evidence>
<accession>A0A1D9P2L6</accession>
<dbReference type="SUPFAM" id="SSF52172">
    <property type="entry name" value="CheY-like"/>
    <property type="match status" value="1"/>
</dbReference>
<dbReference type="InterPro" id="IPR036388">
    <property type="entry name" value="WH-like_DNA-bd_sf"/>
</dbReference>